<gene>
    <name evidence="2" type="ORF">C9I98_20000</name>
</gene>
<dbReference type="InterPro" id="IPR010982">
    <property type="entry name" value="Lambda_DNA-bd_dom_sf"/>
</dbReference>
<protein>
    <submittedName>
        <fullName evidence="2">XRE family transcriptional regulator</fullName>
    </submittedName>
</protein>
<reference evidence="2 3" key="1">
    <citation type="submission" date="2018-01" db="EMBL/GenBank/DDBJ databases">
        <title>Whole genome sequencing of Histamine producing bacteria.</title>
        <authorList>
            <person name="Butler K."/>
        </authorList>
    </citation>
    <scope>NUCLEOTIDE SEQUENCE [LARGE SCALE GENOMIC DNA]</scope>
    <source>
        <strain evidence="2 3">DSM 100436</strain>
    </source>
</reference>
<proteinExistence type="predicted"/>
<dbReference type="Gene3D" id="1.10.260.40">
    <property type="entry name" value="lambda repressor-like DNA-binding domains"/>
    <property type="match status" value="1"/>
</dbReference>
<sequence length="114" mass="13336">MDMRFDVFVFSDFIKNRRLQEGLTQQEFALRLSEASPKLHGVDNVTLSRWEKDQITPTLRRMVQILDALGEGVMARLLKAKLPMRKTVVNNLQRLCLVSLIYRLKMRMLLGFLI</sequence>
<dbReference type="CDD" id="cd00093">
    <property type="entry name" value="HTH_XRE"/>
    <property type="match status" value="1"/>
</dbReference>
<accession>A0A2T3NMW7</accession>
<evidence type="ECO:0000313" key="2">
    <source>
        <dbReference type="EMBL" id="PSW16840.1"/>
    </source>
</evidence>
<dbReference type="GO" id="GO:0003677">
    <property type="term" value="F:DNA binding"/>
    <property type="evidence" value="ECO:0007669"/>
    <property type="project" value="InterPro"/>
</dbReference>
<dbReference type="PROSITE" id="PS50943">
    <property type="entry name" value="HTH_CROC1"/>
    <property type="match status" value="1"/>
</dbReference>
<keyword evidence="3" id="KW-1185">Reference proteome</keyword>
<evidence type="ECO:0000259" key="1">
    <source>
        <dbReference type="PROSITE" id="PS50943"/>
    </source>
</evidence>
<comment type="caution">
    <text evidence="2">The sequence shown here is derived from an EMBL/GenBank/DDBJ whole genome shotgun (WGS) entry which is preliminary data.</text>
</comment>
<dbReference type="Pfam" id="PF01381">
    <property type="entry name" value="HTH_3"/>
    <property type="match status" value="1"/>
</dbReference>
<dbReference type="SMART" id="SM00530">
    <property type="entry name" value="HTH_XRE"/>
    <property type="match status" value="1"/>
</dbReference>
<organism evidence="2 3">
    <name type="scientific">Photobacterium sanctipauli</name>
    <dbReference type="NCBI Taxonomy" id="1342794"/>
    <lineage>
        <taxon>Bacteria</taxon>
        <taxon>Pseudomonadati</taxon>
        <taxon>Pseudomonadota</taxon>
        <taxon>Gammaproteobacteria</taxon>
        <taxon>Vibrionales</taxon>
        <taxon>Vibrionaceae</taxon>
        <taxon>Photobacterium</taxon>
    </lineage>
</organism>
<evidence type="ECO:0000313" key="3">
    <source>
        <dbReference type="Proteomes" id="UP000241771"/>
    </source>
</evidence>
<dbReference type="AlphaFoldDB" id="A0A2T3NMW7"/>
<dbReference type="EMBL" id="PYMA01000016">
    <property type="protein sequence ID" value="PSW16840.1"/>
    <property type="molecule type" value="Genomic_DNA"/>
</dbReference>
<dbReference type="SUPFAM" id="SSF47413">
    <property type="entry name" value="lambda repressor-like DNA-binding domains"/>
    <property type="match status" value="1"/>
</dbReference>
<name>A0A2T3NMW7_9GAMM</name>
<feature type="domain" description="HTH cro/C1-type" evidence="1">
    <location>
        <begin position="14"/>
        <end position="77"/>
    </location>
</feature>
<dbReference type="RefSeq" id="WP_036824062.1">
    <property type="nucleotide sequence ID" value="NZ_JGVO01000511.1"/>
</dbReference>
<dbReference type="InterPro" id="IPR001387">
    <property type="entry name" value="Cro/C1-type_HTH"/>
</dbReference>
<dbReference type="OrthoDB" id="5891495at2"/>
<dbReference type="Proteomes" id="UP000241771">
    <property type="component" value="Unassembled WGS sequence"/>
</dbReference>